<dbReference type="PANTHER" id="PTHR10083:SF374">
    <property type="entry name" value="BPTI_KUNITZ INHIBITOR DOMAIN-CONTAINING PROTEIN"/>
    <property type="match status" value="1"/>
</dbReference>
<dbReference type="PRINTS" id="PR00759">
    <property type="entry name" value="BASICPTASE"/>
</dbReference>
<dbReference type="SUPFAM" id="SSF57362">
    <property type="entry name" value="BPTI-like"/>
    <property type="match status" value="1"/>
</dbReference>
<keyword evidence="2" id="KW-0722">Serine protease inhibitor</keyword>
<dbReference type="PROSITE" id="PS50279">
    <property type="entry name" value="BPTI_KUNITZ_2"/>
    <property type="match status" value="1"/>
</dbReference>
<evidence type="ECO:0000256" key="2">
    <source>
        <dbReference type="ARBA" id="ARBA00022900"/>
    </source>
</evidence>
<feature type="chain" id="PRO_5001519759" evidence="4">
    <location>
        <begin position="20"/>
        <end position="140"/>
    </location>
</feature>
<name>A0A023FE35_AMBCJ</name>
<dbReference type="PROSITE" id="PS00280">
    <property type="entry name" value="BPTI_KUNITZ_1"/>
    <property type="match status" value="1"/>
</dbReference>
<organism evidence="6">
    <name type="scientific">Amblyomma cajennense</name>
    <name type="common">Cayenne tick</name>
    <name type="synonym">Acarus cajennensis</name>
    <dbReference type="NCBI Taxonomy" id="34607"/>
    <lineage>
        <taxon>Eukaryota</taxon>
        <taxon>Metazoa</taxon>
        <taxon>Ecdysozoa</taxon>
        <taxon>Arthropoda</taxon>
        <taxon>Chelicerata</taxon>
        <taxon>Arachnida</taxon>
        <taxon>Acari</taxon>
        <taxon>Parasitiformes</taxon>
        <taxon>Ixodida</taxon>
        <taxon>Ixodoidea</taxon>
        <taxon>Ixodidae</taxon>
        <taxon>Amblyomminae</taxon>
        <taxon>Amblyomma</taxon>
    </lineage>
</organism>
<dbReference type="EMBL" id="GBBK01005424">
    <property type="protein sequence ID" value="JAC19058.1"/>
    <property type="molecule type" value="mRNA"/>
</dbReference>
<evidence type="ECO:0000313" key="6">
    <source>
        <dbReference type="EMBL" id="JAC19058.1"/>
    </source>
</evidence>
<feature type="domain" description="BPTI/Kunitz inhibitor" evidence="5">
    <location>
        <begin position="28"/>
        <end position="79"/>
    </location>
</feature>
<accession>A0A023FE35</accession>
<proteinExistence type="evidence at transcript level"/>
<keyword evidence="4" id="KW-0732">Signal</keyword>
<dbReference type="Pfam" id="PF00014">
    <property type="entry name" value="Kunitz_BPTI"/>
    <property type="match status" value="1"/>
</dbReference>
<dbReference type="InterPro" id="IPR002223">
    <property type="entry name" value="Kunitz_BPTI"/>
</dbReference>
<dbReference type="InterPro" id="IPR050098">
    <property type="entry name" value="TFPI/VKTCI-like"/>
</dbReference>
<dbReference type="GO" id="GO:0004867">
    <property type="term" value="F:serine-type endopeptidase inhibitor activity"/>
    <property type="evidence" value="ECO:0007669"/>
    <property type="project" value="UniProtKB-KW"/>
</dbReference>
<dbReference type="CDD" id="cd00109">
    <property type="entry name" value="Kunitz-type"/>
    <property type="match status" value="1"/>
</dbReference>
<evidence type="ECO:0000256" key="4">
    <source>
        <dbReference type="SAM" id="SignalP"/>
    </source>
</evidence>
<feature type="signal peptide" evidence="4">
    <location>
        <begin position="1"/>
        <end position="19"/>
    </location>
</feature>
<sequence length="140" mass="15921">MRQLAVLALVIFTGPCAESQSVNSKAVCQLPKPKGNETCSNSTEIRWYYNGTACEAFIFKGCGGNDNNFGRQDDCQRLCEEQTHVHFDPPKLICLEVKDYWILDAIARKNLSGILPQGEEDHEVYEKLIEFEDYWILDAI</sequence>
<keyword evidence="3" id="KW-1015">Disulfide bond</keyword>
<dbReference type="GO" id="GO:0005615">
    <property type="term" value="C:extracellular space"/>
    <property type="evidence" value="ECO:0007669"/>
    <property type="project" value="TreeGrafter"/>
</dbReference>
<reference evidence="6" key="1">
    <citation type="submission" date="2014-03" db="EMBL/GenBank/DDBJ databases">
        <title>The sialotranscriptome of Amblyomma triste, Amblyomma parvum and Amblyomma cajennense ticks, uncovered by 454-based RNA-seq.</title>
        <authorList>
            <person name="Garcia G.R."/>
            <person name="Gardinassi L.G."/>
            <person name="Ribeiro J.M."/>
            <person name="Anatriello E."/>
            <person name="Ferreira B.R."/>
            <person name="Moreira H.N."/>
            <person name="Mafra C."/>
            <person name="Olegario M.M."/>
            <person name="Szabo P.J."/>
            <person name="Miranda-Santos I.K."/>
            <person name="Maruyama S.R."/>
        </authorList>
    </citation>
    <scope>NUCLEOTIDE SEQUENCE</scope>
    <source>
        <strain evidence="6">Uberlandia</strain>
        <tissue evidence="6">Salivary glands</tissue>
    </source>
</reference>
<evidence type="ECO:0000256" key="1">
    <source>
        <dbReference type="ARBA" id="ARBA00022690"/>
    </source>
</evidence>
<dbReference type="PANTHER" id="PTHR10083">
    <property type="entry name" value="KUNITZ-TYPE PROTEASE INHIBITOR-RELATED"/>
    <property type="match status" value="1"/>
</dbReference>
<evidence type="ECO:0000259" key="5">
    <source>
        <dbReference type="PROSITE" id="PS50279"/>
    </source>
</evidence>
<feature type="non-terminal residue" evidence="6">
    <location>
        <position position="140"/>
    </location>
</feature>
<dbReference type="InterPro" id="IPR036880">
    <property type="entry name" value="Kunitz_BPTI_sf"/>
</dbReference>
<dbReference type="AlphaFoldDB" id="A0A023FE35"/>
<dbReference type="SMART" id="SM00131">
    <property type="entry name" value="KU"/>
    <property type="match status" value="1"/>
</dbReference>
<protein>
    <submittedName>
        <fullName evidence="6">Putative secreted protease inhibitor</fullName>
    </submittedName>
</protein>
<evidence type="ECO:0000256" key="3">
    <source>
        <dbReference type="ARBA" id="ARBA00023157"/>
    </source>
</evidence>
<dbReference type="InterPro" id="IPR020901">
    <property type="entry name" value="Prtase_inh_Kunz-CS"/>
</dbReference>
<dbReference type="Gene3D" id="4.10.410.10">
    <property type="entry name" value="Pancreatic trypsin inhibitor Kunitz domain"/>
    <property type="match status" value="1"/>
</dbReference>
<keyword evidence="1" id="KW-0646">Protease inhibitor</keyword>